<evidence type="ECO:0000256" key="1">
    <source>
        <dbReference type="SAM" id="MobiDB-lite"/>
    </source>
</evidence>
<keyword evidence="3" id="KW-1185">Reference proteome</keyword>
<evidence type="ECO:0000313" key="3">
    <source>
        <dbReference type="Proteomes" id="UP000078200"/>
    </source>
</evidence>
<dbReference type="VEuPathDB" id="VectorBase:GAUT044430"/>
<sequence>MSKNKRHFQIKLLAGNNVVLVEAPGYESEIFVPQTCNGRIAFVNVIPNRRCCFKTDKNSASSENTFCGQSAAVNTLAKKFLGYGSNGRARRIYGGGEKCSPFDKGILKEQQHSDTSPIKQKTFWNLQTPQSLRTSAPAKSYCGVDSNLSRNPLLLTPLCSTLQSSAGGDTTLWPRNKSKAKDTSTPKSVYNDKTITPTKWRKCLTPVRTYGRSSVMLCRKRSPTKIGGSKVEQTQGMKATCSIDIRKHKVKDDIKATPDFYLSKDPKTAFDLLTSPARDGSSKLKRQFRNACINKAVGTHRKYKELCSVPPLQQKEYKNDKNIRN</sequence>
<accession>A0A1A9VQJ5</accession>
<dbReference type="EnsemblMetazoa" id="GAUT044430-RA">
    <property type="protein sequence ID" value="GAUT044430-PA"/>
    <property type="gene ID" value="GAUT044430"/>
</dbReference>
<dbReference type="Proteomes" id="UP000078200">
    <property type="component" value="Unassembled WGS sequence"/>
</dbReference>
<evidence type="ECO:0000313" key="2">
    <source>
        <dbReference type="EnsemblMetazoa" id="GAUT044430-PA"/>
    </source>
</evidence>
<dbReference type="STRING" id="7395.A0A1A9VQJ5"/>
<protein>
    <submittedName>
        <fullName evidence="2">Uncharacterized protein</fullName>
    </submittedName>
</protein>
<reference evidence="2" key="1">
    <citation type="submission" date="2020-05" db="UniProtKB">
        <authorList>
            <consortium name="EnsemblMetazoa"/>
        </authorList>
    </citation>
    <scope>IDENTIFICATION</scope>
    <source>
        <strain evidence="2">TTRI</strain>
    </source>
</reference>
<dbReference type="AlphaFoldDB" id="A0A1A9VQJ5"/>
<organism evidence="2 3">
    <name type="scientific">Glossina austeni</name>
    <name type="common">Savannah tsetse fly</name>
    <dbReference type="NCBI Taxonomy" id="7395"/>
    <lineage>
        <taxon>Eukaryota</taxon>
        <taxon>Metazoa</taxon>
        <taxon>Ecdysozoa</taxon>
        <taxon>Arthropoda</taxon>
        <taxon>Hexapoda</taxon>
        <taxon>Insecta</taxon>
        <taxon>Pterygota</taxon>
        <taxon>Neoptera</taxon>
        <taxon>Endopterygota</taxon>
        <taxon>Diptera</taxon>
        <taxon>Brachycera</taxon>
        <taxon>Muscomorpha</taxon>
        <taxon>Hippoboscoidea</taxon>
        <taxon>Glossinidae</taxon>
        <taxon>Glossina</taxon>
    </lineage>
</organism>
<proteinExistence type="predicted"/>
<feature type="region of interest" description="Disordered" evidence="1">
    <location>
        <begin position="170"/>
        <end position="190"/>
    </location>
</feature>
<name>A0A1A9VQJ5_GLOAU</name>